<dbReference type="GO" id="GO:0016787">
    <property type="term" value="F:hydrolase activity"/>
    <property type="evidence" value="ECO:0007669"/>
    <property type="project" value="UniProtKB-KW"/>
</dbReference>
<dbReference type="Proteomes" id="UP000324233">
    <property type="component" value="Chromosome"/>
</dbReference>
<proteinExistence type="inferred from homology"/>
<keyword evidence="1" id="KW-0479">Metal-binding</keyword>
<name>A0A5B9W5W5_9BACT</name>
<dbReference type="InterPro" id="IPR050884">
    <property type="entry name" value="CNP_phosphodiesterase-III"/>
</dbReference>
<dbReference type="SUPFAM" id="SSF56300">
    <property type="entry name" value="Metallo-dependent phosphatases"/>
    <property type="match status" value="1"/>
</dbReference>
<evidence type="ECO:0000256" key="3">
    <source>
        <dbReference type="ARBA" id="ARBA00023004"/>
    </source>
</evidence>
<evidence type="ECO:0000313" key="6">
    <source>
        <dbReference type="EMBL" id="QEH36042.1"/>
    </source>
</evidence>
<dbReference type="Pfam" id="PF00149">
    <property type="entry name" value="Metallophos"/>
    <property type="match status" value="1"/>
</dbReference>
<accession>A0A5B9W5W5</accession>
<dbReference type="GO" id="GO:0046872">
    <property type="term" value="F:metal ion binding"/>
    <property type="evidence" value="ECO:0007669"/>
    <property type="project" value="UniProtKB-KW"/>
</dbReference>
<feature type="domain" description="Calcineurin-like phosphoesterase" evidence="5">
    <location>
        <begin position="3"/>
        <end position="228"/>
    </location>
</feature>
<dbReference type="KEGG" id="agv:OJF2_46000"/>
<dbReference type="AlphaFoldDB" id="A0A5B9W5W5"/>
<evidence type="ECO:0000313" key="7">
    <source>
        <dbReference type="Proteomes" id="UP000324233"/>
    </source>
</evidence>
<evidence type="ECO:0000256" key="4">
    <source>
        <dbReference type="ARBA" id="ARBA00025742"/>
    </source>
</evidence>
<comment type="similarity">
    <text evidence="4">Belongs to the cyclic nucleotide phosphodiesterase class-III family.</text>
</comment>
<protein>
    <submittedName>
        <fullName evidence="6">Calcineurin-like phosphoesterase superfamily domain protein</fullName>
    </submittedName>
</protein>
<dbReference type="PANTHER" id="PTHR42988">
    <property type="entry name" value="PHOSPHOHYDROLASE"/>
    <property type="match status" value="1"/>
</dbReference>
<sequence>MALRLVQLSDIHVWRYTWNAKRLFGLRILGITELLMGRARRFPLGRFGEVVDRVRSLAPDHILITGDLTTTALPSEFQEARRLLGPILADKSRVTMIPGNHDRTTRRSYLTRRFEATFGEFMPSANFPWLRWLDAETAILGLDATRWHWHFSPRGYLPDAQLAAARVLTSDPATLPRRLIIACHYPVAAPPLYRVELAFKRLENEPAVRAWLKELGPHLYCCGHVHAPWAFRPPEIPNQLCVNSGSPTMIDPTGLRQPGFLEIVLDGIRVEVRHHAWTGSDWKVVPMTEDVLWPMATPSLTA</sequence>
<reference evidence="6 7" key="1">
    <citation type="submission" date="2019-08" db="EMBL/GenBank/DDBJ databases">
        <title>Deep-cultivation of Planctomycetes and their phenomic and genomic characterization uncovers novel biology.</title>
        <authorList>
            <person name="Wiegand S."/>
            <person name="Jogler M."/>
            <person name="Boedeker C."/>
            <person name="Pinto D."/>
            <person name="Vollmers J."/>
            <person name="Rivas-Marin E."/>
            <person name="Kohn T."/>
            <person name="Peeters S.H."/>
            <person name="Heuer A."/>
            <person name="Rast P."/>
            <person name="Oberbeckmann S."/>
            <person name="Bunk B."/>
            <person name="Jeske O."/>
            <person name="Meyerdierks A."/>
            <person name="Storesund J.E."/>
            <person name="Kallscheuer N."/>
            <person name="Luecker S."/>
            <person name="Lage O.M."/>
            <person name="Pohl T."/>
            <person name="Merkel B.J."/>
            <person name="Hornburger P."/>
            <person name="Mueller R.-W."/>
            <person name="Bruemmer F."/>
            <person name="Labrenz M."/>
            <person name="Spormann A.M."/>
            <person name="Op den Camp H."/>
            <person name="Overmann J."/>
            <person name="Amann R."/>
            <person name="Jetten M.S.M."/>
            <person name="Mascher T."/>
            <person name="Medema M.H."/>
            <person name="Devos D.P."/>
            <person name="Kaster A.-K."/>
            <person name="Ovreas L."/>
            <person name="Rohde M."/>
            <person name="Galperin M.Y."/>
            <person name="Jogler C."/>
        </authorList>
    </citation>
    <scope>NUCLEOTIDE SEQUENCE [LARGE SCALE GENOMIC DNA]</scope>
    <source>
        <strain evidence="6 7">OJF2</strain>
    </source>
</reference>
<dbReference type="RefSeq" id="WP_148595767.1">
    <property type="nucleotide sequence ID" value="NZ_CP042997.1"/>
</dbReference>
<dbReference type="Gene3D" id="3.60.21.10">
    <property type="match status" value="1"/>
</dbReference>
<dbReference type="OrthoDB" id="9794568at2"/>
<dbReference type="InterPro" id="IPR004843">
    <property type="entry name" value="Calcineurin-like_PHP"/>
</dbReference>
<dbReference type="EMBL" id="CP042997">
    <property type="protein sequence ID" value="QEH36042.1"/>
    <property type="molecule type" value="Genomic_DNA"/>
</dbReference>
<keyword evidence="2" id="KW-0378">Hydrolase</keyword>
<gene>
    <name evidence="6" type="ORF">OJF2_46000</name>
</gene>
<keyword evidence="3" id="KW-0408">Iron</keyword>
<dbReference type="InterPro" id="IPR029052">
    <property type="entry name" value="Metallo-depent_PP-like"/>
</dbReference>
<keyword evidence="7" id="KW-1185">Reference proteome</keyword>
<evidence type="ECO:0000256" key="2">
    <source>
        <dbReference type="ARBA" id="ARBA00022801"/>
    </source>
</evidence>
<evidence type="ECO:0000256" key="1">
    <source>
        <dbReference type="ARBA" id="ARBA00022723"/>
    </source>
</evidence>
<evidence type="ECO:0000259" key="5">
    <source>
        <dbReference type="Pfam" id="PF00149"/>
    </source>
</evidence>
<organism evidence="6 7">
    <name type="scientific">Aquisphaera giovannonii</name>
    <dbReference type="NCBI Taxonomy" id="406548"/>
    <lineage>
        <taxon>Bacteria</taxon>
        <taxon>Pseudomonadati</taxon>
        <taxon>Planctomycetota</taxon>
        <taxon>Planctomycetia</taxon>
        <taxon>Isosphaerales</taxon>
        <taxon>Isosphaeraceae</taxon>
        <taxon>Aquisphaera</taxon>
    </lineage>
</organism>
<dbReference type="PANTHER" id="PTHR42988:SF2">
    <property type="entry name" value="CYCLIC NUCLEOTIDE PHOSPHODIESTERASE CBUA0032-RELATED"/>
    <property type="match status" value="1"/>
</dbReference>